<organism evidence="6 7">
    <name type="scientific">Nocardia farcinica</name>
    <dbReference type="NCBI Taxonomy" id="37329"/>
    <lineage>
        <taxon>Bacteria</taxon>
        <taxon>Bacillati</taxon>
        <taxon>Actinomycetota</taxon>
        <taxon>Actinomycetes</taxon>
        <taxon>Mycobacteriales</taxon>
        <taxon>Nocardiaceae</taxon>
        <taxon>Nocardia</taxon>
    </lineage>
</organism>
<evidence type="ECO:0000256" key="4">
    <source>
        <dbReference type="ARBA" id="ARBA00023033"/>
    </source>
</evidence>
<keyword evidence="4" id="KW-0503">Monooxygenase</keyword>
<evidence type="ECO:0000313" key="6">
    <source>
        <dbReference type="EMBL" id="CRY74487.1"/>
    </source>
</evidence>
<gene>
    <name evidence="6" type="ORF">ERS450000_00701</name>
</gene>
<dbReference type="KEGG" id="nfr:ERS450000_00701"/>
<dbReference type="PANTHER" id="PTHR42847">
    <property type="entry name" value="ALKANESULFONATE MONOOXYGENASE"/>
    <property type="match status" value="1"/>
</dbReference>
<dbReference type="SUPFAM" id="SSF51679">
    <property type="entry name" value="Bacterial luciferase-like"/>
    <property type="match status" value="1"/>
</dbReference>
<keyword evidence="2" id="KW-0288">FMN</keyword>
<evidence type="ECO:0000259" key="5">
    <source>
        <dbReference type="Pfam" id="PF00296"/>
    </source>
</evidence>
<dbReference type="NCBIfam" id="TIGR03621">
    <property type="entry name" value="F420_MSMEG_2516"/>
    <property type="match status" value="1"/>
</dbReference>
<dbReference type="EC" id="1.2.-.-" evidence="6"/>
<keyword evidence="3 6" id="KW-0560">Oxidoreductase</keyword>
<dbReference type="InterPro" id="IPR050172">
    <property type="entry name" value="SsuD_RutA_monooxygenase"/>
</dbReference>
<reference evidence="7" key="1">
    <citation type="submission" date="2015-03" db="EMBL/GenBank/DDBJ databases">
        <authorList>
            <consortium name="Pathogen Informatics"/>
        </authorList>
    </citation>
    <scope>NUCLEOTIDE SEQUENCE [LARGE SCALE GENOMIC DNA]</scope>
    <source>
        <strain evidence="7">NCTC11134</strain>
    </source>
</reference>
<accession>A0A0H5NH37</accession>
<dbReference type="AlphaFoldDB" id="A0A0H5NH37"/>
<evidence type="ECO:0000313" key="7">
    <source>
        <dbReference type="Proteomes" id="UP000057820"/>
    </source>
</evidence>
<feature type="domain" description="Luciferase-like" evidence="5">
    <location>
        <begin position="17"/>
        <end position="267"/>
    </location>
</feature>
<dbReference type="InterPro" id="IPR011251">
    <property type="entry name" value="Luciferase-like_dom"/>
</dbReference>
<dbReference type="PANTHER" id="PTHR42847:SF4">
    <property type="entry name" value="ALKANESULFONATE MONOOXYGENASE-RELATED"/>
    <property type="match status" value="1"/>
</dbReference>
<dbReference type="EMBL" id="LN868938">
    <property type="protein sequence ID" value="CRY74487.1"/>
    <property type="molecule type" value="Genomic_DNA"/>
</dbReference>
<dbReference type="Proteomes" id="UP000057820">
    <property type="component" value="Chromosome 1"/>
</dbReference>
<protein>
    <submittedName>
        <fullName evidence="6">Phthiodiolone/phenolphthiodiolone dimycocerosates ketoreductase</fullName>
        <ecNumber evidence="6">1.2.-.-</ecNumber>
    </submittedName>
</protein>
<dbReference type="RefSeq" id="WP_060590453.1">
    <property type="nucleotide sequence ID" value="NZ_CP031418.1"/>
</dbReference>
<dbReference type="Pfam" id="PF00296">
    <property type="entry name" value="Bac_luciferase"/>
    <property type="match status" value="1"/>
</dbReference>
<evidence type="ECO:0000256" key="3">
    <source>
        <dbReference type="ARBA" id="ARBA00023002"/>
    </source>
</evidence>
<dbReference type="GO" id="GO:0046306">
    <property type="term" value="P:alkanesulfonate catabolic process"/>
    <property type="evidence" value="ECO:0007669"/>
    <property type="project" value="TreeGrafter"/>
</dbReference>
<name>A0A0H5NH37_NOCFR</name>
<keyword evidence="1" id="KW-0285">Flavoprotein</keyword>
<evidence type="ECO:0000256" key="1">
    <source>
        <dbReference type="ARBA" id="ARBA00022630"/>
    </source>
</evidence>
<dbReference type="InterPro" id="IPR036661">
    <property type="entry name" value="Luciferase-like_sf"/>
</dbReference>
<dbReference type="InterPro" id="IPR019923">
    <property type="entry name" value="Lucif-like_OxRdtase_MSMEG_2516"/>
</dbReference>
<sequence>MSGFAVRPFKTALYAPPVQPDLADWHRRLRRMDDSGLTAITVSDHFRTGRQDPLPTLAAIASVTGRVRVMALVLANDYRHPVITHKAAATLDLIAQGRFDLGLGAGYLAEEYRSAGIPFDPAPQRVDRLEEALAIIVALFGEAPVRHRGVHYTIDGLIGTPAPVQRPHPPLVVGGGGRRMLTLAGRYADIVGVHSNLRRGTAYDAAVITDMLPDTMARKIAWARTAAERAGRDPDALDYLSITWTCRVVERPADVDPVLREVCRRYGVDPAIGRRSTGLLVGTVEQCLEQLHERRAELGLNYVDFGAADFDEIAPLVAALSTETPGRSPTSH</sequence>
<proteinExistence type="predicted"/>
<dbReference type="GO" id="GO:0008726">
    <property type="term" value="F:alkanesulfonate monooxygenase activity"/>
    <property type="evidence" value="ECO:0007669"/>
    <property type="project" value="TreeGrafter"/>
</dbReference>
<dbReference type="Gene3D" id="3.20.20.30">
    <property type="entry name" value="Luciferase-like domain"/>
    <property type="match status" value="1"/>
</dbReference>
<evidence type="ECO:0000256" key="2">
    <source>
        <dbReference type="ARBA" id="ARBA00022643"/>
    </source>
</evidence>